<dbReference type="InterPro" id="IPR043502">
    <property type="entry name" value="DNA/RNA_pol_sf"/>
</dbReference>
<dbReference type="InterPro" id="IPR000477">
    <property type="entry name" value="RT_dom"/>
</dbReference>
<dbReference type="InterPro" id="IPR025558">
    <property type="entry name" value="DUF4283"/>
</dbReference>
<dbReference type="Proteomes" id="UP001172457">
    <property type="component" value="Unassembled WGS sequence"/>
</dbReference>
<name>A0AA38SM75_9ASTR</name>
<dbReference type="Gene3D" id="3.60.10.10">
    <property type="entry name" value="Endonuclease/exonuclease/phosphatase"/>
    <property type="match status" value="1"/>
</dbReference>
<reference evidence="2" key="1">
    <citation type="submission" date="2023-03" db="EMBL/GenBank/DDBJ databases">
        <title>Chromosome-scale reference genome and RAD-based genetic map of yellow starthistle (Centaurea solstitialis) reveal putative structural variation and QTLs associated with invader traits.</title>
        <authorList>
            <person name="Reatini B."/>
            <person name="Cang F.A."/>
            <person name="Jiang Q."/>
            <person name="Mckibben M.T.W."/>
            <person name="Barker M.S."/>
            <person name="Rieseberg L.H."/>
            <person name="Dlugosch K.M."/>
        </authorList>
    </citation>
    <scope>NUCLEOTIDE SEQUENCE</scope>
    <source>
        <strain evidence="2">CAN-66</strain>
        <tissue evidence="2">Leaf</tissue>
    </source>
</reference>
<dbReference type="PANTHER" id="PTHR33116:SF84">
    <property type="entry name" value="RNA-DIRECTED DNA POLYMERASE"/>
    <property type="match status" value="1"/>
</dbReference>
<keyword evidence="3" id="KW-1185">Reference proteome</keyword>
<comment type="caution">
    <text evidence="2">The sequence shown here is derived from an EMBL/GenBank/DDBJ whole genome shotgun (WGS) entry which is preliminary data.</text>
</comment>
<dbReference type="InterPro" id="IPR026960">
    <property type="entry name" value="RVT-Znf"/>
</dbReference>
<protein>
    <recommendedName>
        <fullName evidence="1">Reverse transcriptase domain-containing protein</fullName>
    </recommendedName>
</protein>
<dbReference type="PROSITE" id="PS50878">
    <property type="entry name" value="RT_POL"/>
    <property type="match status" value="1"/>
</dbReference>
<accession>A0AA38SM75</accession>
<dbReference type="Pfam" id="PF14111">
    <property type="entry name" value="DUF4283"/>
    <property type="match status" value="1"/>
</dbReference>
<dbReference type="EMBL" id="JARYMX010000167">
    <property type="protein sequence ID" value="KAJ9535662.1"/>
    <property type="molecule type" value="Genomic_DNA"/>
</dbReference>
<dbReference type="CDD" id="cd01650">
    <property type="entry name" value="RT_nLTR_like"/>
    <property type="match status" value="1"/>
</dbReference>
<evidence type="ECO:0000259" key="1">
    <source>
        <dbReference type="PROSITE" id="PS50878"/>
    </source>
</evidence>
<evidence type="ECO:0000313" key="3">
    <source>
        <dbReference type="Proteomes" id="UP001172457"/>
    </source>
</evidence>
<feature type="domain" description="Reverse transcriptase" evidence="1">
    <location>
        <begin position="909"/>
        <end position="1164"/>
    </location>
</feature>
<evidence type="ECO:0000313" key="2">
    <source>
        <dbReference type="EMBL" id="KAJ9535662.1"/>
    </source>
</evidence>
<dbReference type="InterPro" id="IPR036691">
    <property type="entry name" value="Endo/exonu/phosph_ase_sf"/>
</dbReference>
<dbReference type="Pfam" id="PF00078">
    <property type="entry name" value="RVT_1"/>
    <property type="match status" value="1"/>
</dbReference>
<dbReference type="Pfam" id="PF03372">
    <property type="entry name" value="Exo_endo_phos"/>
    <property type="match status" value="1"/>
</dbReference>
<proteinExistence type="predicted"/>
<dbReference type="Pfam" id="PF13966">
    <property type="entry name" value="zf-RVT"/>
    <property type="match status" value="1"/>
</dbReference>
<sequence>MGFEDLFEGTVIHEPAHVPRVETDKRKSVFDRLSSAPCDSRLEFSEDVKRKLSFADVVGDTKDDSLSFFPLENKAQSTIRIPVTLAQEPVKTHRTTLIGYFLGTRLHFPVVQSYVKTVWGKHGFVDAMMNNNGVYFFKFNDEGGCKQVIDAGPLMIRGVPLFVAPWDPLKGLSKPVHDSCPLWIKLHNIPLVAFNKEGIGRIASALGVPKQMDACTSAMCDKAWGRPGFAKVLVEVWAVGDLKRELEVVIPNLSGGEDAKVMIRVEYIWEPTQCSHCLVFGHKSATCAKAVVHAKKKQKDQVVDDDGFVRVERKQWKPKRVEQASSSGVIKEAETITQEENVIVLDKEAMDGVPRVEENEKLGQKENVNAPDKEVTVGDSTAVQSVPKEGHDKVDGPVPPIPNLVEPVVRNMQQQQKPQIRGILKNPIRNPNRPLVIEENKGKETSGRGLQKEGSNEVETHVKADSLSSIIPMVFGAWKWVSNSLVTVNGTRIVLAWDECVGDVMILDIHPQFLHCVIKLRGVDPYFFATIVYGSNSTIERRELWSGLRKAKVLMGNQPWVILGDFNTILFPHDGYGSCSRRNLNMEEFYSCVEDIEIMDVNYSGVQFTWTQKPRGGDGVLRKLDRIMSNTSFLTTFDGSSAVFVPRGISDHAGGIIDIHAAIRKRGRGFRFDNFITEREVFLELVAIEWKVPVFGSFMHQLLCHLKNLKQPLRRLRDMCGDVTKRVANLRVELDTIQIACDLDPTNPVLLEDLAHLFLAYEQARRDEDAFFRQRAKVNWLRDGDHNTKFFHNVVKERKSRNFIRSIADANGRFVHDEDVGTLFVEHFRNFLGIIDPLVDPTLPNGFFQTTLDFSDSLYMIRPITDEEIKWAMFHIGNDKAPGSDGFTSKFFKSAWSVVGSDVQVAIHNFFYSGRLTKELNHTLLCFIPKVPNATRVTDFRPISCCNVLYKVISKIIAERMKPFLSHLIGSDQSTFIPGRRISDNILMAHELVAGYQRDIGRPRCAFKIDLRKAYDTVDWRYLIRMLHGFGFHPVFGARGLRQGDPISPYLFTIVMEGFSIILRSCIAEAENFHYHQGCEELSITHLCFADDLFVFTGGDLASIEVLKRALDRFRLFSGLEPNLSKSEVFFSNVSHEDRTVILNHLPFQTVLQSMQLYWMSIYVLPSGVVHELESCFRDFLWTQGSSSKGKCKIAWNVVCRPINSGGLGFKRLALWNRAFLAKHVWDILCRRNSLWVNWIWRYCIRNHSFWDIRPNQKWSWLFRKILNIRPYIREFFFFQVGTGTMINAWRDTWLSAGPLSSIISYRRFHNAGFDLSSTARDVILNSNGHWPPDWVSRNPLAFQMDPPLLTNDTDLLRWKDVAGNGVDFSVKEAWSSMLGICDRIPWTKYVWFKGHIPKHSFCLWTACHGRLPTQDRIMSWKNEPPDLRCVFCGNCIESHSHLFFICPYACEIWRRVKVEVDLHGFPEDWSAIVVLLNSNGGPSKLIQRLALAGTVYFIWRERNRRVFQNINIPPIAVFKQIRDHIISRMASWKSCEIKGFEQLIAELKKPTFEKNDFEEEKRVFETEVRKLTFRLSELSSDIMKEQIMSSNLKKKLNETVEEKNLLSAMVKDLEDIVFKVNLNEPKSPDVIVQSPYVDYADSVCSFKTAPSSLHADVSSTNSFTPNNQIRTSNHFYDHQIDGSGKNHSKKGKFVWRVKGSTPNVDKPKLFVPKQNVQKNKVFKAKSFVKSDPIYSVNHMIRLSQKKICCSYCGTNKFVRKEKSESWYGIPTDSCVVSGFSHLHLNLQRFGLLYGIDGFIWSEKGNSGVTRRRWLCEMVFDIYGGGDGLEMFLEILWGDGSEMSNQREDYEI</sequence>
<dbReference type="SUPFAM" id="SSF56672">
    <property type="entry name" value="DNA/RNA polymerases"/>
    <property type="match status" value="1"/>
</dbReference>
<gene>
    <name evidence="2" type="ORF">OSB04_un001188</name>
</gene>
<dbReference type="InterPro" id="IPR005135">
    <property type="entry name" value="Endo/exonuclease/phosphatase"/>
</dbReference>
<dbReference type="GO" id="GO:0003824">
    <property type="term" value="F:catalytic activity"/>
    <property type="evidence" value="ECO:0007669"/>
    <property type="project" value="InterPro"/>
</dbReference>
<dbReference type="SUPFAM" id="SSF56219">
    <property type="entry name" value="DNase I-like"/>
    <property type="match status" value="1"/>
</dbReference>
<dbReference type="PANTHER" id="PTHR33116">
    <property type="entry name" value="REVERSE TRANSCRIPTASE ZINC-BINDING DOMAIN-CONTAINING PROTEIN-RELATED-RELATED"/>
    <property type="match status" value="1"/>
</dbReference>
<organism evidence="2 3">
    <name type="scientific">Centaurea solstitialis</name>
    <name type="common">yellow star-thistle</name>
    <dbReference type="NCBI Taxonomy" id="347529"/>
    <lineage>
        <taxon>Eukaryota</taxon>
        <taxon>Viridiplantae</taxon>
        <taxon>Streptophyta</taxon>
        <taxon>Embryophyta</taxon>
        <taxon>Tracheophyta</taxon>
        <taxon>Spermatophyta</taxon>
        <taxon>Magnoliopsida</taxon>
        <taxon>eudicotyledons</taxon>
        <taxon>Gunneridae</taxon>
        <taxon>Pentapetalae</taxon>
        <taxon>asterids</taxon>
        <taxon>campanulids</taxon>
        <taxon>Asterales</taxon>
        <taxon>Asteraceae</taxon>
        <taxon>Carduoideae</taxon>
        <taxon>Cardueae</taxon>
        <taxon>Centaureinae</taxon>
        <taxon>Centaurea</taxon>
    </lineage>
</organism>